<dbReference type="InterPro" id="IPR036013">
    <property type="entry name" value="Band_7/SPFH_dom_sf"/>
</dbReference>
<dbReference type="SMART" id="SM00244">
    <property type="entry name" value="PHB"/>
    <property type="match status" value="1"/>
</dbReference>
<protein>
    <submittedName>
        <fullName evidence="4">Protein HflC</fullName>
    </submittedName>
</protein>
<accession>A0A5S9F4C2</accession>
<organism evidence="4 5">
    <name type="scientific">Uabimicrobium amorphum</name>
    <dbReference type="NCBI Taxonomy" id="2596890"/>
    <lineage>
        <taxon>Bacteria</taxon>
        <taxon>Pseudomonadati</taxon>
        <taxon>Planctomycetota</taxon>
        <taxon>Candidatus Uabimicrobiia</taxon>
        <taxon>Candidatus Uabimicrobiales</taxon>
        <taxon>Candidatus Uabimicrobiaceae</taxon>
        <taxon>Candidatus Uabimicrobium</taxon>
    </lineage>
</organism>
<gene>
    <name evidence="4" type="ORF">UABAM_03504</name>
</gene>
<dbReference type="AlphaFoldDB" id="A0A5S9F4C2"/>
<evidence type="ECO:0000256" key="2">
    <source>
        <dbReference type="SAM" id="Coils"/>
    </source>
</evidence>
<evidence type="ECO:0000259" key="3">
    <source>
        <dbReference type="SMART" id="SM00244"/>
    </source>
</evidence>
<comment type="subcellular location">
    <subcellularLocation>
        <location evidence="1">Membrane</location>
        <topology evidence="1">Single-pass membrane protein</topology>
    </subcellularLocation>
</comment>
<evidence type="ECO:0000313" key="4">
    <source>
        <dbReference type="EMBL" id="BBM85141.1"/>
    </source>
</evidence>
<evidence type="ECO:0000313" key="5">
    <source>
        <dbReference type="Proteomes" id="UP000326354"/>
    </source>
</evidence>
<dbReference type="KEGG" id="uam:UABAM_03504"/>
<evidence type="ECO:0000256" key="1">
    <source>
        <dbReference type="ARBA" id="ARBA00004167"/>
    </source>
</evidence>
<reference evidence="4 5" key="1">
    <citation type="submission" date="2019-08" db="EMBL/GenBank/DDBJ databases">
        <title>Complete genome sequence of Candidatus Uab amorphum.</title>
        <authorList>
            <person name="Shiratori T."/>
            <person name="Suzuki S."/>
            <person name="Kakizawa Y."/>
            <person name="Ishida K."/>
        </authorList>
    </citation>
    <scope>NUCLEOTIDE SEQUENCE [LARGE SCALE GENOMIC DNA]</scope>
    <source>
        <strain evidence="4 5">SRT547</strain>
    </source>
</reference>
<dbReference type="RefSeq" id="WP_151969261.1">
    <property type="nucleotide sequence ID" value="NZ_AP019860.1"/>
</dbReference>
<proteinExistence type="predicted"/>
<dbReference type="PANTHER" id="PTHR23222:SF0">
    <property type="entry name" value="PROHIBITIN 1"/>
    <property type="match status" value="1"/>
</dbReference>
<dbReference type="EMBL" id="AP019860">
    <property type="protein sequence ID" value="BBM85141.1"/>
    <property type="molecule type" value="Genomic_DNA"/>
</dbReference>
<feature type="coiled-coil region" evidence="2">
    <location>
        <begin position="305"/>
        <end position="352"/>
    </location>
</feature>
<sequence>MNKIIIRMVICIVLVVAAVVLFSVGFRYIQDGYMGVEISVVGKERVLPQPLRAGWYWRRPLMVQIETYSINERSARIEMRNALDQHKKWVNARGTVYYQLQGEKLVDLHKKYDNSYRIDNKVKSFFEWKLKATLSEFSREDVFGKERPKLVELMTKRMKDSFDAEGIMINEVVIEDVSFPNNYTEDINSYPTTSIPMSLNNFDCNTSDKQRLILDFKVYYHIDPKNAERVHNELGTAYVKKDIEPAAKSVISRVTTLYPMEDIYNGKTRAKVEADIEKNLKEKMADNGIEIDDVMITDVSFDADYQNILDQIQKSRRNMERLKIEEQENKIRAEIEDKALARKRENEKLDAEAAKEAELIRSRGIREAEIIRAEGKAEALLKVQKIIAENPDILRYLYVDKISDKVKVIVMPSNDNKLSIDNLMHDKSK</sequence>
<dbReference type="Gene3D" id="3.30.479.30">
    <property type="entry name" value="Band 7 domain"/>
    <property type="match status" value="2"/>
</dbReference>
<dbReference type="InterPro" id="IPR001107">
    <property type="entry name" value="Band_7"/>
</dbReference>
<dbReference type="Pfam" id="PF01145">
    <property type="entry name" value="Band_7"/>
    <property type="match status" value="1"/>
</dbReference>
<dbReference type="Proteomes" id="UP000326354">
    <property type="component" value="Chromosome"/>
</dbReference>
<keyword evidence="5" id="KW-1185">Reference proteome</keyword>
<dbReference type="InterPro" id="IPR000163">
    <property type="entry name" value="Prohibitin"/>
</dbReference>
<name>A0A5S9F4C2_UABAM</name>
<dbReference type="PANTHER" id="PTHR23222">
    <property type="entry name" value="PROHIBITIN"/>
    <property type="match status" value="1"/>
</dbReference>
<dbReference type="SUPFAM" id="SSF117892">
    <property type="entry name" value="Band 7/SPFH domain"/>
    <property type="match status" value="2"/>
</dbReference>
<dbReference type="OrthoDB" id="146318at2"/>
<dbReference type="GO" id="GO:0016020">
    <property type="term" value="C:membrane"/>
    <property type="evidence" value="ECO:0007669"/>
    <property type="project" value="UniProtKB-SubCell"/>
</dbReference>
<feature type="domain" description="Band 7" evidence="3">
    <location>
        <begin position="138"/>
        <end position="313"/>
    </location>
</feature>
<keyword evidence="2" id="KW-0175">Coiled coil</keyword>